<proteinExistence type="predicted"/>
<evidence type="ECO:0000313" key="3">
    <source>
        <dbReference type="EMBL" id="EKA59931.1"/>
    </source>
</evidence>
<dbReference type="SUPFAM" id="SSF63817">
    <property type="entry name" value="Sortase"/>
    <property type="match status" value="1"/>
</dbReference>
<evidence type="ECO:0000313" key="5">
    <source>
        <dbReference type="Proteomes" id="UP000004474"/>
    </source>
</evidence>
<dbReference type="InterPro" id="IPR042001">
    <property type="entry name" value="Sortase_F"/>
</dbReference>
<dbReference type="eggNOG" id="COG3764">
    <property type="taxonomic scope" value="Bacteria"/>
</dbReference>
<dbReference type="RefSeq" id="WP_007929757.1">
    <property type="nucleotide sequence ID" value="NZ_PIPF01000005.1"/>
</dbReference>
<dbReference type="Gene3D" id="2.40.260.10">
    <property type="entry name" value="Sortase"/>
    <property type="match status" value="1"/>
</dbReference>
<organism evidence="3 5">
    <name type="scientific">Janibacter hoylei PVAS-1</name>
    <dbReference type="NCBI Taxonomy" id="1210046"/>
    <lineage>
        <taxon>Bacteria</taxon>
        <taxon>Bacillati</taxon>
        <taxon>Actinomycetota</taxon>
        <taxon>Actinomycetes</taxon>
        <taxon>Micrococcales</taxon>
        <taxon>Intrasporangiaceae</taxon>
        <taxon>Janibacter</taxon>
    </lineage>
</organism>
<reference evidence="4 6" key="1">
    <citation type="journal article" date="2009" name="Int. J. Syst. Evol. Microbiol.">
        <title>Janibacter hoylei sp. nov., Bacillus isronensis sp. nov. and Bacillus aryabhattai sp. nov., isolated from cryotubes used for collecting air from the upper atmosphere.</title>
        <authorList>
            <person name="Shivaji S."/>
            <person name="Chaturvedi P."/>
            <person name="Begum Z."/>
            <person name="Pindi P.K."/>
            <person name="Manorama R."/>
            <person name="Padmanaban D.A."/>
            <person name="Shouche Y.S."/>
            <person name="Pawar S."/>
            <person name="Vaishampayan P."/>
            <person name="Dutt C.B."/>
            <person name="Datta G.N."/>
            <person name="Manchanda R.K."/>
            <person name="Rao U.R."/>
            <person name="Bhargava P.M."/>
            <person name="Narlikar J.V."/>
        </authorList>
    </citation>
    <scope>NUCLEOTIDE SEQUENCE [LARGE SCALE GENOMIC DNA]</scope>
    <source>
        <strain evidence="4 6">PVAS-1</strain>
    </source>
</reference>
<dbReference type="Proteomes" id="UP000288711">
    <property type="component" value="Unassembled WGS sequence"/>
</dbReference>
<reference evidence="4" key="3">
    <citation type="submission" date="2017-11" db="EMBL/GenBank/DDBJ databases">
        <authorList>
            <person name="Seuylemezian A."/>
            <person name="Cooper K."/>
            <person name="Vaishampayan P."/>
        </authorList>
    </citation>
    <scope>NUCLEOTIDE SEQUENCE</scope>
    <source>
        <strain evidence="4">PVAS-1</strain>
    </source>
</reference>
<gene>
    <name evidence="3" type="ORF">B277_15604</name>
    <name evidence="4" type="ORF">CWN80_05980</name>
</gene>
<dbReference type="EMBL" id="ALWX01000090">
    <property type="protein sequence ID" value="EKA59931.1"/>
    <property type="molecule type" value="Genomic_DNA"/>
</dbReference>
<comment type="caution">
    <text evidence="3">The sequence shown here is derived from an EMBL/GenBank/DDBJ whole genome shotgun (WGS) entry which is preliminary data.</text>
</comment>
<evidence type="ECO:0000256" key="2">
    <source>
        <dbReference type="SAM" id="MobiDB-lite"/>
    </source>
</evidence>
<dbReference type="STRING" id="1210046.B277_15604"/>
<keyword evidence="1" id="KW-0378">Hydrolase</keyword>
<dbReference type="GO" id="GO:0016787">
    <property type="term" value="F:hydrolase activity"/>
    <property type="evidence" value="ECO:0007669"/>
    <property type="project" value="UniProtKB-KW"/>
</dbReference>
<accession>K1DYR1</accession>
<dbReference type="InterPro" id="IPR023365">
    <property type="entry name" value="Sortase_dom-sf"/>
</dbReference>
<dbReference type="InterPro" id="IPR005754">
    <property type="entry name" value="Sortase"/>
</dbReference>
<keyword evidence="6" id="KW-1185">Reference proteome</keyword>
<dbReference type="EMBL" id="PIPF01000005">
    <property type="protein sequence ID" value="RWU84360.1"/>
    <property type="molecule type" value="Genomic_DNA"/>
</dbReference>
<name>K1DYR1_9MICO</name>
<evidence type="ECO:0000256" key="1">
    <source>
        <dbReference type="ARBA" id="ARBA00022801"/>
    </source>
</evidence>
<reference evidence="3 5" key="2">
    <citation type="journal article" date="2012" name="J. Bacteriol.">
        <title>Genome Sequence of Janibacter hoylei MTCC8307, Isolated from the Stratospheric Air.</title>
        <authorList>
            <person name="Pawar S.P."/>
            <person name="Dhotre D.P."/>
            <person name="Shetty S.A."/>
            <person name="Chowdhury S.P."/>
            <person name="Chaudhari B.L."/>
            <person name="Shouche Y.S."/>
        </authorList>
    </citation>
    <scope>NUCLEOTIDE SEQUENCE [LARGE SCALE GENOMIC DNA]</scope>
    <source>
        <strain evidence="3 5">PVAS-1</strain>
    </source>
</reference>
<dbReference type="AlphaFoldDB" id="K1DYR1"/>
<sequence length="212" mass="21760">MRWSLAGGDEPAAAPVPSRTYAVASPTPDTTRTATVDAIPDDPAPATSASSSASSPGLVMSPERMGPDRLYVPSLGIYASLDGVKFSGGSLAIPREPWRVGRDVWSAPLGGGAGTTLLAGHVDLSGTPGALARLSEARAGALVYVTDGAGRRSAFVTTSLQRYSKVSLPRSLFAVDGPRQLAVVTCGGPVMTIDGEQHYRDNVVLTAVPADV</sequence>
<dbReference type="Pfam" id="PF04203">
    <property type="entry name" value="Sortase"/>
    <property type="match status" value="1"/>
</dbReference>
<dbReference type="CDD" id="cd05829">
    <property type="entry name" value="Sortase_F"/>
    <property type="match status" value="1"/>
</dbReference>
<dbReference type="PATRIC" id="fig|1210046.3.peg.2991"/>
<evidence type="ECO:0000313" key="6">
    <source>
        <dbReference type="Proteomes" id="UP000288711"/>
    </source>
</evidence>
<evidence type="ECO:0000313" key="4">
    <source>
        <dbReference type="EMBL" id="RWU84360.1"/>
    </source>
</evidence>
<protein>
    <submittedName>
        <fullName evidence="4">Class F sortase</fullName>
    </submittedName>
    <submittedName>
        <fullName evidence="3">Peptidase C60, sortase A and B</fullName>
    </submittedName>
</protein>
<dbReference type="Proteomes" id="UP000004474">
    <property type="component" value="Unassembled WGS sequence"/>
</dbReference>
<feature type="compositionally biased region" description="Low complexity" evidence="2">
    <location>
        <begin position="44"/>
        <end position="56"/>
    </location>
</feature>
<feature type="region of interest" description="Disordered" evidence="2">
    <location>
        <begin position="1"/>
        <end position="61"/>
    </location>
</feature>